<name>A0A1Y1LFH1_PHOPY</name>
<protein>
    <submittedName>
        <fullName evidence="1">Uncharacterized protein</fullName>
    </submittedName>
</protein>
<reference evidence="1" key="1">
    <citation type="journal article" date="2016" name="Sci. Rep.">
        <title>Molecular characterization of firefly nuptial gifts: a multi-omics approach sheds light on postcopulatory sexual selection.</title>
        <authorList>
            <person name="Al-Wathiqui N."/>
            <person name="Fallon T.R."/>
            <person name="South A."/>
            <person name="Weng J.K."/>
            <person name="Lewis S.M."/>
        </authorList>
    </citation>
    <scope>NUCLEOTIDE SEQUENCE</scope>
</reference>
<proteinExistence type="predicted"/>
<accession>A0A1Y1LFH1</accession>
<dbReference type="AlphaFoldDB" id="A0A1Y1LFH1"/>
<sequence>MKSRAFPQSFWQQPNKTQIVSPATVYYDDEQKQETIESKEAREVVTRPDIDLLFSLFRNVNGAKRSRSSNPRGRCGLNSTLRLKRDNFRPKRSPGRFKIVRDDDPYLTESCLHLLAEVADAEEIKKRFGNCAEILAMVAIQDETNQSKNYSKILSDLVVQL</sequence>
<dbReference type="EMBL" id="GEZM01058909">
    <property type="protein sequence ID" value="JAV71628.1"/>
    <property type="molecule type" value="Transcribed_RNA"/>
</dbReference>
<evidence type="ECO:0000313" key="1">
    <source>
        <dbReference type="EMBL" id="JAV71628.1"/>
    </source>
</evidence>
<organism evidence="1">
    <name type="scientific">Photinus pyralis</name>
    <name type="common">Common eastern firefly</name>
    <name type="synonym">Lampyris pyralis</name>
    <dbReference type="NCBI Taxonomy" id="7054"/>
    <lineage>
        <taxon>Eukaryota</taxon>
        <taxon>Metazoa</taxon>
        <taxon>Ecdysozoa</taxon>
        <taxon>Arthropoda</taxon>
        <taxon>Hexapoda</taxon>
        <taxon>Insecta</taxon>
        <taxon>Pterygota</taxon>
        <taxon>Neoptera</taxon>
        <taxon>Endopterygota</taxon>
        <taxon>Coleoptera</taxon>
        <taxon>Polyphaga</taxon>
        <taxon>Elateriformia</taxon>
        <taxon>Elateroidea</taxon>
        <taxon>Lampyridae</taxon>
        <taxon>Lampyrinae</taxon>
        <taxon>Photinus</taxon>
    </lineage>
</organism>